<dbReference type="InterPro" id="IPR058840">
    <property type="entry name" value="AAA_SelU"/>
</dbReference>
<dbReference type="AlphaFoldDB" id="A0A316AHZ0"/>
<name>A0A316AHZ0_9BACT</name>
<sequence length="343" mass="39407">MIHRINIVDLLEPSFSVPLVDVRTPAEHSHGHIPGAFNIPLFSNEERVRVGTTYKQQSREKAILLGFDLTGSKWSGFIREALAISLDKKIALHCWRGGMRSGAMAWALDLYGFEVYLLEGGYKSYRRWCHSQFELDYNLRVIGGKTGSGKTRILQQMREMGHQMIDLEDLAQHQGSAFGSMNRLVQPSQEQFENNMAWQLKEVDRQTVLWVEDESINIGKRTIPRSFYNQMQLAPLIDLQVSTQQRVEALTIEYGLLEKPFLVAGTERIRKRLGPLRTKQALEAIVEDHMEEFIRIALGYYDKTYEKSLSKKNKDNIIPLTIDRQNLHEAVGLILDLELGRHL</sequence>
<dbReference type="InterPro" id="IPR001763">
    <property type="entry name" value="Rhodanese-like_dom"/>
</dbReference>
<proteinExistence type="predicted"/>
<dbReference type="PROSITE" id="PS50206">
    <property type="entry name" value="RHODANESE_3"/>
    <property type="match status" value="1"/>
</dbReference>
<dbReference type="RefSeq" id="WP_109675022.1">
    <property type="nucleotide sequence ID" value="NZ_QGDT01000007.1"/>
</dbReference>
<dbReference type="SMART" id="SM00450">
    <property type="entry name" value="RHOD"/>
    <property type="match status" value="1"/>
</dbReference>
<accession>A0A316AHZ0</accession>
<dbReference type="GO" id="GO:0043828">
    <property type="term" value="F:tRNA 2-selenouridine synthase activity"/>
    <property type="evidence" value="ECO:0007669"/>
    <property type="project" value="InterPro"/>
</dbReference>
<keyword evidence="1" id="KW-0711">Selenium</keyword>
<dbReference type="EMBL" id="QGDT01000007">
    <property type="protein sequence ID" value="PWJ57355.1"/>
    <property type="molecule type" value="Genomic_DNA"/>
</dbReference>
<dbReference type="InterPro" id="IPR017582">
    <property type="entry name" value="SelU"/>
</dbReference>
<dbReference type="Gene3D" id="3.40.250.10">
    <property type="entry name" value="Rhodanese-like domain"/>
    <property type="match status" value="1"/>
</dbReference>
<comment type="caution">
    <text evidence="3">The sequence shown here is derived from an EMBL/GenBank/DDBJ whole genome shotgun (WGS) entry which is preliminary data.</text>
</comment>
<dbReference type="PANTHER" id="PTHR30401">
    <property type="entry name" value="TRNA 2-SELENOURIDINE SYNTHASE"/>
    <property type="match status" value="1"/>
</dbReference>
<dbReference type="InterPro" id="IPR036873">
    <property type="entry name" value="Rhodanese-like_dom_sf"/>
</dbReference>
<evidence type="ECO:0000259" key="2">
    <source>
        <dbReference type="PROSITE" id="PS50206"/>
    </source>
</evidence>
<evidence type="ECO:0000313" key="3">
    <source>
        <dbReference type="EMBL" id="PWJ57355.1"/>
    </source>
</evidence>
<dbReference type="SUPFAM" id="SSF52821">
    <property type="entry name" value="Rhodanese/Cell cycle control phosphatase"/>
    <property type="match status" value="1"/>
</dbReference>
<evidence type="ECO:0000313" key="4">
    <source>
        <dbReference type="Proteomes" id="UP000245880"/>
    </source>
</evidence>
<dbReference type="NCBIfam" id="NF008750">
    <property type="entry name" value="PRK11784.1-2"/>
    <property type="match status" value="1"/>
</dbReference>
<evidence type="ECO:0000256" key="1">
    <source>
        <dbReference type="ARBA" id="ARBA00023266"/>
    </source>
</evidence>
<dbReference type="GO" id="GO:0002098">
    <property type="term" value="P:tRNA wobble uridine modification"/>
    <property type="evidence" value="ECO:0007669"/>
    <property type="project" value="InterPro"/>
</dbReference>
<dbReference type="NCBIfam" id="TIGR03167">
    <property type="entry name" value="tRNA_sel_U_synt"/>
    <property type="match status" value="1"/>
</dbReference>
<gene>
    <name evidence="3" type="ORF">CLV98_10762</name>
</gene>
<dbReference type="Pfam" id="PF26341">
    <property type="entry name" value="AAA_SelU"/>
    <property type="match status" value="1"/>
</dbReference>
<protein>
    <submittedName>
        <fullName evidence="3">tRNA 2-selenouridine synthase</fullName>
    </submittedName>
</protein>
<keyword evidence="4" id="KW-1185">Reference proteome</keyword>
<dbReference type="Proteomes" id="UP000245880">
    <property type="component" value="Unassembled WGS sequence"/>
</dbReference>
<feature type="domain" description="Rhodanese" evidence="2">
    <location>
        <begin position="13"/>
        <end position="134"/>
    </location>
</feature>
<dbReference type="Pfam" id="PF00581">
    <property type="entry name" value="Rhodanese"/>
    <property type="match status" value="1"/>
</dbReference>
<reference evidence="3 4" key="1">
    <citation type="submission" date="2018-03" db="EMBL/GenBank/DDBJ databases">
        <title>Genomic Encyclopedia of Archaeal and Bacterial Type Strains, Phase II (KMG-II): from individual species to whole genera.</title>
        <authorList>
            <person name="Goeker M."/>
        </authorList>
    </citation>
    <scope>NUCLEOTIDE SEQUENCE [LARGE SCALE GENOMIC DNA]</scope>
    <source>
        <strain evidence="3 4">DSM 100346</strain>
    </source>
</reference>
<dbReference type="OrthoDB" id="9808735at2"/>
<organism evidence="3 4">
    <name type="scientific">Dyadobacter jejuensis</name>
    <dbReference type="NCBI Taxonomy" id="1082580"/>
    <lineage>
        <taxon>Bacteria</taxon>
        <taxon>Pseudomonadati</taxon>
        <taxon>Bacteroidota</taxon>
        <taxon>Cytophagia</taxon>
        <taxon>Cytophagales</taxon>
        <taxon>Spirosomataceae</taxon>
        <taxon>Dyadobacter</taxon>
    </lineage>
</organism>
<dbReference type="PANTHER" id="PTHR30401:SF0">
    <property type="entry name" value="TRNA 2-SELENOURIDINE SYNTHASE"/>
    <property type="match status" value="1"/>
</dbReference>